<feature type="compositionally biased region" description="Low complexity" evidence="12">
    <location>
        <begin position="232"/>
        <end position="248"/>
    </location>
</feature>
<evidence type="ECO:0000256" key="6">
    <source>
        <dbReference type="ARBA" id="ARBA00023015"/>
    </source>
</evidence>
<dbReference type="FunFam" id="3.30.50.10:FF:000030">
    <property type="entry name" value="Nuclear Hormone Receptor family"/>
    <property type="match status" value="1"/>
</dbReference>
<evidence type="ECO:0008006" key="17">
    <source>
        <dbReference type="Google" id="ProtNLM"/>
    </source>
</evidence>
<evidence type="ECO:0000259" key="13">
    <source>
        <dbReference type="PROSITE" id="PS51030"/>
    </source>
</evidence>
<dbReference type="Gene3D" id="3.30.50.10">
    <property type="entry name" value="Erythroid Transcription Factor GATA-1, subunit A"/>
    <property type="match status" value="1"/>
</dbReference>
<keyword evidence="4" id="KW-0863">Zinc-finger</keyword>
<dbReference type="InterPro" id="IPR013088">
    <property type="entry name" value="Znf_NHR/GATA"/>
</dbReference>
<dbReference type="SUPFAM" id="SSF48508">
    <property type="entry name" value="Nuclear receptor ligand-binding domain"/>
    <property type="match status" value="1"/>
</dbReference>
<dbReference type="SUPFAM" id="SSF57716">
    <property type="entry name" value="Glucocorticoid receptor-like (DNA-binding domain)"/>
    <property type="match status" value="1"/>
</dbReference>
<evidence type="ECO:0000313" key="15">
    <source>
        <dbReference type="EnsemblMetazoa" id="PPA17243a.1"/>
    </source>
</evidence>
<evidence type="ECO:0000256" key="4">
    <source>
        <dbReference type="ARBA" id="ARBA00022771"/>
    </source>
</evidence>
<feature type="coiled-coil region" evidence="11">
    <location>
        <begin position="1089"/>
        <end position="1119"/>
    </location>
</feature>
<dbReference type="SMART" id="SM00430">
    <property type="entry name" value="HOLI"/>
    <property type="match status" value="1"/>
</dbReference>
<protein>
    <recommendedName>
        <fullName evidence="17">Nhr-66</fullName>
    </recommendedName>
</protein>
<dbReference type="Proteomes" id="UP000005239">
    <property type="component" value="Unassembled WGS sequence"/>
</dbReference>
<dbReference type="GO" id="GO:0005634">
    <property type="term" value="C:nucleus"/>
    <property type="evidence" value="ECO:0007669"/>
    <property type="project" value="UniProtKB-SubCell"/>
</dbReference>
<evidence type="ECO:0000259" key="14">
    <source>
        <dbReference type="PROSITE" id="PS51843"/>
    </source>
</evidence>
<evidence type="ECO:0000256" key="11">
    <source>
        <dbReference type="SAM" id="Coils"/>
    </source>
</evidence>
<keyword evidence="8" id="KW-0804">Transcription</keyword>
<dbReference type="InterPro" id="IPR035500">
    <property type="entry name" value="NHR-like_dom_sf"/>
</dbReference>
<feature type="compositionally biased region" description="Polar residues" evidence="12">
    <location>
        <begin position="990"/>
        <end position="1001"/>
    </location>
</feature>
<feature type="compositionally biased region" description="Low complexity" evidence="12">
    <location>
        <begin position="161"/>
        <end position="186"/>
    </location>
</feature>
<dbReference type="SMART" id="SM00399">
    <property type="entry name" value="ZnF_C4"/>
    <property type="match status" value="1"/>
</dbReference>
<evidence type="ECO:0000256" key="3">
    <source>
        <dbReference type="ARBA" id="ARBA00022723"/>
    </source>
</evidence>
<feature type="region of interest" description="Disordered" evidence="12">
    <location>
        <begin position="219"/>
        <end position="248"/>
    </location>
</feature>
<accession>A0A8R1YGW8</accession>
<dbReference type="AlphaFoldDB" id="A0A8R1YGW8"/>
<keyword evidence="7" id="KW-0238">DNA-binding</keyword>
<reference evidence="16" key="1">
    <citation type="journal article" date="2008" name="Nat. Genet.">
        <title>The Pristionchus pacificus genome provides a unique perspective on nematode lifestyle and parasitism.</title>
        <authorList>
            <person name="Dieterich C."/>
            <person name="Clifton S.W."/>
            <person name="Schuster L.N."/>
            <person name="Chinwalla A."/>
            <person name="Delehaunty K."/>
            <person name="Dinkelacker I."/>
            <person name="Fulton L."/>
            <person name="Fulton R."/>
            <person name="Godfrey J."/>
            <person name="Minx P."/>
            <person name="Mitreva M."/>
            <person name="Roeseler W."/>
            <person name="Tian H."/>
            <person name="Witte H."/>
            <person name="Yang S.P."/>
            <person name="Wilson R.K."/>
            <person name="Sommer R.J."/>
        </authorList>
    </citation>
    <scope>NUCLEOTIDE SEQUENCE [LARGE SCALE GENOMIC DNA]</scope>
    <source>
        <strain evidence="16">PS312</strain>
    </source>
</reference>
<dbReference type="Pfam" id="PF00104">
    <property type="entry name" value="Hormone_recep"/>
    <property type="match status" value="1"/>
</dbReference>
<feature type="domain" description="NR LBD" evidence="14">
    <location>
        <begin position="442"/>
        <end position="695"/>
    </location>
</feature>
<comment type="similarity">
    <text evidence="2">Belongs to the nuclear hormone receptor family.</text>
</comment>
<comment type="subcellular location">
    <subcellularLocation>
        <location evidence="1">Nucleus</location>
    </subcellularLocation>
</comment>
<keyword evidence="6" id="KW-0805">Transcription regulation</keyword>
<sequence>MIGDNNNILANLTPATIEMLSGLGEQQLSTILMCGPDLANLLSTLLPSSLHDAAAAVGGSVVQPVLVSGAPLSAPPSIDNCGGSEDRVVDYRRNDVLGRASGASEQQFAAPAAVPQLLHQSDIDEIVILGERPAPTNYVAHCSSPSLPYRPPSFASFRSDSPAGTAPVSAPSPAPSAATAAEAAQPTVHSSQAMQLSGIAGLDLPLLVSATSAGTIVLNDPRLPGSPDSPQTIISTATSSGVSSGASSSTVPSSAALTMVTLKDALISNGDMMPKQEPLSHEGSESGLDLNGRPPVPLCSICSADSTGIHFGVEACAACSAFFRRTVVLSKNYECTKGGDCVTHKDTGGSQRCRACRFKKCLTVGMDRNAVQHRRDAIGKVSQIKKESSPGMDDDMSTMMNGGQNYHHMMPSTSTYVPLPVKPRTTLDEWMGRHLMLMKGRKLHYTTSSLEDSFDDVKDLYAQPTEMKNFSECIFQLWKIEPKLVAIYVNDNSHTVHLKAYEKAALFRNFFLAFQAIEEPYLTWHYGGLHKEWWVMPNKMFFSFEHINDYFAGNVMSGLNLDMPTAVRIFIPSFEQAMELVARPMADLGVTYIEMVALSGVIYLDPMTPGLTKETRDLLRTARGELIANILKYYQEEMFVHSRVPDTPEIRLAQLLDISAGIKIHAERTRENMQILSLFDVIPVDNLFNEMCNIVTAYNDETRSKLRARAIKEELVDMVKIQKSDIKWREYNRMIESGLLQKGSFINQMDGPKNGPTPFMAPPVFERDEKMEMKVQLALMQAAKKEEPDRMSESPSIPPAAVLAAAAVSLSPPSAPTAAAAAAVAVPTSHPALPLPHPMPFLPSLIPPQPSPAASAAAIHAAAHAARTNRTLANLVATSQPSITVAAPTMPTSHSDAMMQKIFDGRHKAEHMHALVRNNMTHHVNHPALSADHWIRYAGFVSDAESEAAAMKDQKKYIATQIAETNAIRHAQQQQLAGPSDAKRPRVADSGTNPVTPPSSNSELLAQLQQAMAANQSAALAVANQSAANAAAAAVAAAQNSGRVQVLMPYEMLMQQLQPNPQQLTTTPFIPTQQQMASAAAAAMAPVTLASQLQQLQQQQQLLQQLQQLQQQQQQQQQHPF</sequence>
<evidence type="ECO:0000313" key="16">
    <source>
        <dbReference type="Proteomes" id="UP000005239"/>
    </source>
</evidence>
<dbReference type="InterPro" id="IPR000536">
    <property type="entry name" value="Nucl_hrmn_rcpt_lig-bd"/>
</dbReference>
<dbReference type="PROSITE" id="PS51843">
    <property type="entry name" value="NR_LBD"/>
    <property type="match status" value="1"/>
</dbReference>
<organism evidence="15 16">
    <name type="scientific">Pristionchus pacificus</name>
    <name type="common">Parasitic nematode worm</name>
    <dbReference type="NCBI Taxonomy" id="54126"/>
    <lineage>
        <taxon>Eukaryota</taxon>
        <taxon>Metazoa</taxon>
        <taxon>Ecdysozoa</taxon>
        <taxon>Nematoda</taxon>
        <taxon>Chromadorea</taxon>
        <taxon>Rhabditida</taxon>
        <taxon>Rhabditina</taxon>
        <taxon>Diplogasteromorpha</taxon>
        <taxon>Diplogasteroidea</taxon>
        <taxon>Neodiplogasteridae</taxon>
        <taxon>Pristionchus</taxon>
    </lineage>
</organism>
<keyword evidence="16" id="KW-1185">Reference proteome</keyword>
<evidence type="ECO:0000256" key="12">
    <source>
        <dbReference type="SAM" id="MobiDB-lite"/>
    </source>
</evidence>
<dbReference type="PANTHER" id="PTHR46011:SF16">
    <property type="entry name" value="NUCLEAR HORMONE RECEPTOR FAMILY MEMBER NHR-66"/>
    <property type="match status" value="1"/>
</dbReference>
<dbReference type="GO" id="GO:0003700">
    <property type="term" value="F:DNA-binding transcription factor activity"/>
    <property type="evidence" value="ECO:0007669"/>
    <property type="project" value="InterPro"/>
</dbReference>
<feature type="domain" description="Nuclear receptor" evidence="13">
    <location>
        <begin position="296"/>
        <end position="373"/>
    </location>
</feature>
<evidence type="ECO:0000256" key="10">
    <source>
        <dbReference type="ARBA" id="ARBA00023242"/>
    </source>
</evidence>
<evidence type="ECO:0000256" key="1">
    <source>
        <dbReference type="ARBA" id="ARBA00004123"/>
    </source>
</evidence>
<gene>
    <name evidence="15" type="primary">WBGene00106797</name>
</gene>
<name>A0A8R1YGW8_PRIPA</name>
<keyword evidence="3" id="KW-0479">Metal-binding</keyword>
<feature type="region of interest" description="Disordered" evidence="12">
    <location>
        <begin position="971"/>
        <end position="1001"/>
    </location>
</feature>
<dbReference type="CDD" id="cd06960">
    <property type="entry name" value="NR_DBD_HNF4A"/>
    <property type="match status" value="1"/>
</dbReference>
<dbReference type="GO" id="GO:0000978">
    <property type="term" value="F:RNA polymerase II cis-regulatory region sequence-specific DNA binding"/>
    <property type="evidence" value="ECO:0007669"/>
    <property type="project" value="InterPro"/>
</dbReference>
<dbReference type="OrthoDB" id="5840137at2759"/>
<reference evidence="15" key="2">
    <citation type="submission" date="2022-06" db="UniProtKB">
        <authorList>
            <consortium name="EnsemblMetazoa"/>
        </authorList>
    </citation>
    <scope>IDENTIFICATION</scope>
    <source>
        <strain evidence="15">PS312</strain>
    </source>
</reference>
<dbReference type="PANTHER" id="PTHR46011">
    <property type="entry name" value="NUCLEAR HORMONE RECEPTOR FAMILY MEMBER NHR-86-RELATED"/>
    <property type="match status" value="1"/>
</dbReference>
<keyword evidence="11" id="KW-0175">Coiled coil</keyword>
<evidence type="ECO:0000256" key="2">
    <source>
        <dbReference type="ARBA" id="ARBA00005993"/>
    </source>
</evidence>
<dbReference type="InterPro" id="IPR001628">
    <property type="entry name" value="Znf_hrmn_rcpt"/>
</dbReference>
<proteinExistence type="inferred from homology"/>
<dbReference type="EnsemblMetazoa" id="PPA17243a.1">
    <property type="protein sequence ID" value="PPA17243a.1"/>
    <property type="gene ID" value="WBGene00106797"/>
</dbReference>
<dbReference type="GO" id="GO:0008270">
    <property type="term" value="F:zinc ion binding"/>
    <property type="evidence" value="ECO:0007669"/>
    <property type="project" value="UniProtKB-KW"/>
</dbReference>
<keyword evidence="9" id="KW-0675">Receptor</keyword>
<dbReference type="InterPro" id="IPR049636">
    <property type="entry name" value="HNF4-like_DBD"/>
</dbReference>
<feature type="region of interest" description="Disordered" evidence="12">
    <location>
        <begin position="153"/>
        <end position="186"/>
    </location>
</feature>
<evidence type="ECO:0000256" key="8">
    <source>
        <dbReference type="ARBA" id="ARBA00023163"/>
    </source>
</evidence>
<keyword evidence="10" id="KW-0539">Nucleus</keyword>
<dbReference type="PRINTS" id="PR00047">
    <property type="entry name" value="STROIDFINGER"/>
</dbReference>
<dbReference type="Gene3D" id="1.10.565.10">
    <property type="entry name" value="Retinoid X Receptor"/>
    <property type="match status" value="1"/>
</dbReference>
<dbReference type="PROSITE" id="PS51030">
    <property type="entry name" value="NUCLEAR_REC_DBD_2"/>
    <property type="match status" value="1"/>
</dbReference>
<evidence type="ECO:0000256" key="7">
    <source>
        <dbReference type="ARBA" id="ARBA00023125"/>
    </source>
</evidence>
<keyword evidence="5" id="KW-0862">Zinc</keyword>
<evidence type="ECO:0000256" key="5">
    <source>
        <dbReference type="ARBA" id="ARBA00022833"/>
    </source>
</evidence>
<evidence type="ECO:0000256" key="9">
    <source>
        <dbReference type="ARBA" id="ARBA00023170"/>
    </source>
</evidence>
<dbReference type="Pfam" id="PF00105">
    <property type="entry name" value="zf-C4"/>
    <property type="match status" value="1"/>
</dbReference>
<dbReference type="PROSITE" id="PS00031">
    <property type="entry name" value="NUCLEAR_REC_DBD_1"/>
    <property type="match status" value="1"/>
</dbReference>